<proteinExistence type="predicted"/>
<dbReference type="EMBL" id="CAACYE010000005">
    <property type="protein sequence ID" value="VFA84383.1"/>
    <property type="molecule type" value="Genomic_DNA"/>
</dbReference>
<feature type="chain" id="PRO_5038237856" description="Lipoprotein" evidence="1">
    <location>
        <begin position="27"/>
        <end position="284"/>
    </location>
</feature>
<keyword evidence="1" id="KW-0732">Signal</keyword>
<evidence type="ECO:0000313" key="2">
    <source>
        <dbReference type="EMBL" id="VFA81199.1"/>
    </source>
</evidence>
<sequence length="284" mass="29106">MTVTTRKHGPLGFAAALIPSMLLTVACGTAGTSTEPVAADDSGCDVSAAHGSYAATGRGTAVGRGPLAAVGVLTFDGKGGFTAVRTIHNGPQVHPDHTVKGSYTINADCTGSLSYSNGDGISGAQTTHNDLVLDDNGNQLRVVGTDPGFAVIVEGRRQFIDTEPGSCSTSTLSGRYGATGSGVTADGKPLAAVGVLEFDGMGAFTVTRSISLNGEIIPKQTVEGTYTLDADCTGSVEYVADGIPVGEIKRNYIVVGDDGRELRAVGLDPNLLDTILAYQQEPRR</sequence>
<evidence type="ECO:0000313" key="3">
    <source>
        <dbReference type="EMBL" id="VFA84383.1"/>
    </source>
</evidence>
<reference evidence="2" key="1">
    <citation type="submission" date="2019-02" db="EMBL/GenBank/DDBJ databases">
        <authorList>
            <consortium name="Pathogen Informatics"/>
        </authorList>
    </citation>
    <scope>NUCLEOTIDE SEQUENCE</scope>
    <source>
        <strain evidence="2">3012STDY6733949</strain>
    </source>
</reference>
<dbReference type="AlphaFoldDB" id="A0A449G674"/>
<dbReference type="EMBL" id="CAACYE010000004">
    <property type="protein sequence ID" value="VFA81199.1"/>
    <property type="molecule type" value="Genomic_DNA"/>
</dbReference>
<dbReference type="RefSeq" id="WP_137353106.1">
    <property type="nucleotide sequence ID" value="NZ_CAACYE020000001.1"/>
</dbReference>
<name>A0A449G674_NOCFR</name>
<accession>A0A449G674</accession>
<evidence type="ECO:0008006" key="4">
    <source>
        <dbReference type="Google" id="ProtNLM"/>
    </source>
</evidence>
<dbReference type="PROSITE" id="PS51257">
    <property type="entry name" value="PROKAR_LIPOPROTEIN"/>
    <property type="match status" value="1"/>
</dbReference>
<feature type="signal peptide" evidence="1">
    <location>
        <begin position="1"/>
        <end position="26"/>
    </location>
</feature>
<evidence type="ECO:0000256" key="1">
    <source>
        <dbReference type="SAM" id="SignalP"/>
    </source>
</evidence>
<protein>
    <recommendedName>
        <fullName evidence="4">Lipoprotein</fullName>
    </recommendedName>
</protein>
<organism evidence="2">
    <name type="scientific">Nocardia farcinica</name>
    <dbReference type="NCBI Taxonomy" id="37329"/>
    <lineage>
        <taxon>Bacteria</taxon>
        <taxon>Bacillati</taxon>
        <taxon>Actinomycetota</taxon>
        <taxon>Actinomycetes</taxon>
        <taxon>Mycobacteriales</taxon>
        <taxon>Nocardiaceae</taxon>
        <taxon>Nocardia</taxon>
    </lineage>
</organism>
<gene>
    <name evidence="2" type="ORF">NCTC1935_00133</name>
    <name evidence="3" type="ORF">NCTC1935_02212</name>
</gene>